<dbReference type="PROSITE" id="PS51077">
    <property type="entry name" value="HTH_ICLR"/>
    <property type="match status" value="1"/>
</dbReference>
<dbReference type="SUPFAM" id="SSF55781">
    <property type="entry name" value="GAF domain-like"/>
    <property type="match status" value="1"/>
</dbReference>
<accession>A0A1H1TLW7</accession>
<organism evidence="6 7">
    <name type="scientific">Brevibacterium sandarakinum</name>
    <dbReference type="NCBI Taxonomy" id="629680"/>
    <lineage>
        <taxon>Bacteria</taxon>
        <taxon>Bacillati</taxon>
        <taxon>Actinomycetota</taxon>
        <taxon>Actinomycetes</taxon>
        <taxon>Micrococcales</taxon>
        <taxon>Brevibacteriaceae</taxon>
        <taxon>Brevibacterium</taxon>
    </lineage>
</organism>
<feature type="domain" description="HTH iclR-type" evidence="4">
    <location>
        <begin position="10"/>
        <end position="72"/>
    </location>
</feature>
<evidence type="ECO:0000313" key="6">
    <source>
        <dbReference type="EMBL" id="SDS61237.1"/>
    </source>
</evidence>
<evidence type="ECO:0000313" key="7">
    <source>
        <dbReference type="Proteomes" id="UP000199700"/>
    </source>
</evidence>
<sequence>MTGSNSAGPIRSVVNALRVIEALAAHKAIGVSELARRLEMPKTSTQRSLETLAHAGWVTSAGGDQARWSLTNRALIIGLSTASAGNLTELAVREMNAVRDVVGETMHLLMLDGLEHVVVARVDGTNPIRTFLELGTRPMFHSTSSGRSLLSVMDEADVSEVLDTEAREEDFDRVEVFEEIRLTRERGYALNHAEWRTNIAAVGVPVITQQGSPLAAISISMPLTSFIEHDHEKVGRLLIDASARITEALIG</sequence>
<dbReference type="Pfam" id="PF09339">
    <property type="entry name" value="HTH_IclR"/>
    <property type="match status" value="1"/>
</dbReference>
<dbReference type="InterPro" id="IPR014757">
    <property type="entry name" value="Tscrpt_reg_IclR_C"/>
</dbReference>
<evidence type="ECO:0000259" key="4">
    <source>
        <dbReference type="PROSITE" id="PS51077"/>
    </source>
</evidence>
<dbReference type="EMBL" id="LT629739">
    <property type="protein sequence ID" value="SDS61237.1"/>
    <property type="molecule type" value="Genomic_DNA"/>
</dbReference>
<protein>
    <submittedName>
        <fullName evidence="6">DNA-binding transcriptional regulator, IclR family</fullName>
    </submittedName>
</protein>
<dbReference type="SUPFAM" id="SSF46785">
    <property type="entry name" value="Winged helix' DNA-binding domain"/>
    <property type="match status" value="1"/>
</dbReference>
<dbReference type="PANTHER" id="PTHR30136:SF35">
    <property type="entry name" value="HTH-TYPE TRANSCRIPTIONAL REGULATOR RV1719"/>
    <property type="match status" value="1"/>
</dbReference>
<evidence type="ECO:0000256" key="1">
    <source>
        <dbReference type="ARBA" id="ARBA00023015"/>
    </source>
</evidence>
<dbReference type="PROSITE" id="PS51078">
    <property type="entry name" value="ICLR_ED"/>
    <property type="match status" value="1"/>
</dbReference>
<gene>
    <name evidence="6" type="ORF">SAMN04489751_2409</name>
</gene>
<dbReference type="SMART" id="SM00346">
    <property type="entry name" value="HTH_ICLR"/>
    <property type="match status" value="1"/>
</dbReference>
<dbReference type="RefSeq" id="WP_172802590.1">
    <property type="nucleotide sequence ID" value="NZ_LT629739.1"/>
</dbReference>
<dbReference type="STRING" id="629680.SAMN04489751_2409"/>
<dbReference type="PANTHER" id="PTHR30136">
    <property type="entry name" value="HELIX-TURN-HELIX TRANSCRIPTIONAL REGULATOR, ICLR FAMILY"/>
    <property type="match status" value="1"/>
</dbReference>
<feature type="domain" description="IclR-ED" evidence="5">
    <location>
        <begin position="73"/>
        <end position="251"/>
    </location>
</feature>
<dbReference type="InterPro" id="IPR050707">
    <property type="entry name" value="HTH_MetabolicPath_Reg"/>
</dbReference>
<dbReference type="Pfam" id="PF01614">
    <property type="entry name" value="IclR_C"/>
    <property type="match status" value="1"/>
</dbReference>
<reference evidence="6" key="1">
    <citation type="submission" date="2016-10" db="EMBL/GenBank/DDBJ databases">
        <authorList>
            <person name="Varghese N."/>
            <person name="Submissions S."/>
        </authorList>
    </citation>
    <scope>NUCLEOTIDE SEQUENCE [LARGE SCALE GENOMIC DNA]</scope>
    <source>
        <strain evidence="6">DSM 22082</strain>
    </source>
</reference>
<name>A0A1H1TLW7_BRESA</name>
<proteinExistence type="predicted"/>
<dbReference type="AlphaFoldDB" id="A0A1H1TLW7"/>
<dbReference type="InterPro" id="IPR036388">
    <property type="entry name" value="WH-like_DNA-bd_sf"/>
</dbReference>
<evidence type="ECO:0000259" key="5">
    <source>
        <dbReference type="PROSITE" id="PS51078"/>
    </source>
</evidence>
<dbReference type="InterPro" id="IPR005471">
    <property type="entry name" value="Tscrpt_reg_IclR_N"/>
</dbReference>
<dbReference type="GO" id="GO:0003677">
    <property type="term" value="F:DNA binding"/>
    <property type="evidence" value="ECO:0007669"/>
    <property type="project" value="UniProtKB-KW"/>
</dbReference>
<keyword evidence="3" id="KW-0804">Transcription</keyword>
<dbReference type="InterPro" id="IPR036390">
    <property type="entry name" value="WH_DNA-bd_sf"/>
</dbReference>
<evidence type="ECO:0000256" key="2">
    <source>
        <dbReference type="ARBA" id="ARBA00023125"/>
    </source>
</evidence>
<keyword evidence="1" id="KW-0805">Transcription regulation</keyword>
<keyword evidence="2 6" id="KW-0238">DNA-binding</keyword>
<dbReference type="InterPro" id="IPR029016">
    <property type="entry name" value="GAF-like_dom_sf"/>
</dbReference>
<dbReference type="Gene3D" id="3.30.450.40">
    <property type="match status" value="1"/>
</dbReference>
<dbReference type="GO" id="GO:0045892">
    <property type="term" value="P:negative regulation of DNA-templated transcription"/>
    <property type="evidence" value="ECO:0007669"/>
    <property type="project" value="TreeGrafter"/>
</dbReference>
<keyword evidence="7" id="KW-1185">Reference proteome</keyword>
<dbReference type="GO" id="GO:0003700">
    <property type="term" value="F:DNA-binding transcription factor activity"/>
    <property type="evidence" value="ECO:0007669"/>
    <property type="project" value="TreeGrafter"/>
</dbReference>
<evidence type="ECO:0000256" key="3">
    <source>
        <dbReference type="ARBA" id="ARBA00023163"/>
    </source>
</evidence>
<dbReference type="Gene3D" id="1.10.10.10">
    <property type="entry name" value="Winged helix-like DNA-binding domain superfamily/Winged helix DNA-binding domain"/>
    <property type="match status" value="1"/>
</dbReference>
<dbReference type="Proteomes" id="UP000199700">
    <property type="component" value="Chromosome"/>
</dbReference>